<proteinExistence type="predicted"/>
<gene>
    <name evidence="1" type="ORF">GCM10022212_02020</name>
</gene>
<evidence type="ECO:0000313" key="1">
    <source>
        <dbReference type="EMBL" id="GAA4012098.1"/>
    </source>
</evidence>
<dbReference type="EMBL" id="BAAAZE010000001">
    <property type="protein sequence ID" value="GAA4012098.1"/>
    <property type="molecule type" value="Genomic_DNA"/>
</dbReference>
<dbReference type="RefSeq" id="WP_344761342.1">
    <property type="nucleotide sequence ID" value="NZ_BAAAZE010000001.1"/>
</dbReference>
<protein>
    <submittedName>
        <fullName evidence="1">Uncharacterized protein</fullName>
    </submittedName>
</protein>
<evidence type="ECO:0000313" key="2">
    <source>
        <dbReference type="Proteomes" id="UP001501353"/>
    </source>
</evidence>
<organism evidence="1 2">
    <name type="scientific">Actimicrobium antarcticum</name>
    <dbReference type="NCBI Taxonomy" id="1051899"/>
    <lineage>
        <taxon>Bacteria</taxon>
        <taxon>Pseudomonadati</taxon>
        <taxon>Pseudomonadota</taxon>
        <taxon>Betaproteobacteria</taxon>
        <taxon>Burkholderiales</taxon>
        <taxon>Oxalobacteraceae</taxon>
        <taxon>Actimicrobium</taxon>
    </lineage>
</organism>
<accession>A0ABP7SI48</accession>
<comment type="caution">
    <text evidence="1">The sequence shown here is derived from an EMBL/GenBank/DDBJ whole genome shotgun (WGS) entry which is preliminary data.</text>
</comment>
<sequence>MNRSAANPAMSIALAPQWDERALPGPMATSCAVLRTGDTITLKFDSEAVPTVILTPYTAKRLAQLVERGMQEHTRRYGPV</sequence>
<reference evidence="2" key="1">
    <citation type="journal article" date="2019" name="Int. J. Syst. Evol. Microbiol.">
        <title>The Global Catalogue of Microorganisms (GCM) 10K type strain sequencing project: providing services to taxonomists for standard genome sequencing and annotation.</title>
        <authorList>
            <consortium name="The Broad Institute Genomics Platform"/>
            <consortium name="The Broad Institute Genome Sequencing Center for Infectious Disease"/>
            <person name="Wu L."/>
            <person name="Ma J."/>
        </authorList>
    </citation>
    <scope>NUCLEOTIDE SEQUENCE [LARGE SCALE GENOMIC DNA]</scope>
    <source>
        <strain evidence="2">JCM 16673</strain>
    </source>
</reference>
<name>A0ABP7SI48_9BURK</name>
<dbReference type="Proteomes" id="UP001501353">
    <property type="component" value="Unassembled WGS sequence"/>
</dbReference>
<keyword evidence="2" id="KW-1185">Reference proteome</keyword>